<keyword evidence="5" id="KW-0472">Membrane</keyword>
<keyword evidence="3" id="KW-0862">Zinc</keyword>
<dbReference type="eggNOG" id="KOG2164">
    <property type="taxonomic scope" value="Eukaryota"/>
</dbReference>
<protein>
    <recommendedName>
        <fullName evidence="6">RING-type domain-containing protein</fullName>
    </recommendedName>
</protein>
<dbReference type="InterPro" id="IPR017907">
    <property type="entry name" value="Znf_RING_CS"/>
</dbReference>
<evidence type="ECO:0000256" key="4">
    <source>
        <dbReference type="PROSITE-ProRule" id="PRU00175"/>
    </source>
</evidence>
<dbReference type="OrthoDB" id="9049620at2759"/>
<evidence type="ECO:0000256" key="2">
    <source>
        <dbReference type="ARBA" id="ARBA00022771"/>
    </source>
</evidence>
<dbReference type="STRING" id="135651.G0MUS1"/>
<sequence length="245" mass="28810">MDVGALFGDFIVECLTEFFSFLFQKLMYSGEGSNRKLDPKKEAFLIIFLGIVALLVLLYENWPLVVIREHQPQLRVQNEDDEEFQRHRDNLRIRIEETLREPTHECPICFSEANYPVMTDCGHIFCCACIIEYWKESKPIVDPCDCSYCRSTFYKLHRAGWPSPEAADDHLQENNVELDNYNRIFSSIRPMRLNFIEDIVNPNRFRKFFHDICRWVVESPFTSFGLVLNVFLGCLLGFLLMNLDI</sequence>
<dbReference type="InterPro" id="IPR027370">
    <property type="entry name" value="Znf-RING_euk"/>
</dbReference>
<keyword evidence="5" id="KW-0812">Transmembrane</keyword>
<dbReference type="Proteomes" id="UP000008068">
    <property type="component" value="Unassembled WGS sequence"/>
</dbReference>
<evidence type="ECO:0000313" key="8">
    <source>
        <dbReference type="Proteomes" id="UP000008068"/>
    </source>
</evidence>
<keyword evidence="2 4" id="KW-0863">Zinc-finger</keyword>
<evidence type="ECO:0000256" key="5">
    <source>
        <dbReference type="SAM" id="Phobius"/>
    </source>
</evidence>
<dbReference type="PROSITE" id="PS50089">
    <property type="entry name" value="ZF_RING_2"/>
    <property type="match status" value="1"/>
</dbReference>
<keyword evidence="8" id="KW-1185">Reference proteome</keyword>
<proteinExistence type="predicted"/>
<dbReference type="InterPro" id="IPR001841">
    <property type="entry name" value="Znf_RING"/>
</dbReference>
<dbReference type="InterPro" id="IPR013083">
    <property type="entry name" value="Znf_RING/FYVE/PHD"/>
</dbReference>
<dbReference type="EMBL" id="GL379813">
    <property type="protein sequence ID" value="EGT44554.1"/>
    <property type="molecule type" value="Genomic_DNA"/>
</dbReference>
<evidence type="ECO:0000256" key="1">
    <source>
        <dbReference type="ARBA" id="ARBA00022723"/>
    </source>
</evidence>
<dbReference type="AlphaFoldDB" id="G0MUS1"/>
<dbReference type="Pfam" id="PF13445">
    <property type="entry name" value="zf-RING_UBOX"/>
    <property type="match status" value="1"/>
</dbReference>
<dbReference type="PROSITE" id="PS00518">
    <property type="entry name" value="ZF_RING_1"/>
    <property type="match status" value="1"/>
</dbReference>
<reference evidence="8" key="1">
    <citation type="submission" date="2011-07" db="EMBL/GenBank/DDBJ databases">
        <authorList>
            <consortium name="Caenorhabditis brenneri Sequencing and Analysis Consortium"/>
            <person name="Wilson R.K."/>
        </authorList>
    </citation>
    <scope>NUCLEOTIDE SEQUENCE [LARGE SCALE GENOMIC DNA]</scope>
    <source>
        <strain evidence="8">PB2801</strain>
    </source>
</reference>
<feature type="domain" description="RING-type" evidence="6">
    <location>
        <begin position="106"/>
        <end position="150"/>
    </location>
</feature>
<accession>G0MUS1</accession>
<dbReference type="PANTHER" id="PTHR22894">
    <property type="entry name" value="RING-TYPE DOMAIN-CONTAINING PROTEIN"/>
    <property type="match status" value="1"/>
</dbReference>
<feature type="transmembrane region" description="Helical" evidence="5">
    <location>
        <begin position="43"/>
        <end position="62"/>
    </location>
</feature>
<feature type="transmembrane region" description="Helical" evidence="5">
    <location>
        <begin position="221"/>
        <end position="241"/>
    </location>
</feature>
<keyword evidence="1" id="KW-0479">Metal-binding</keyword>
<name>G0MUS1_CAEBE</name>
<organism evidence="8">
    <name type="scientific">Caenorhabditis brenneri</name>
    <name type="common">Nematode worm</name>
    <dbReference type="NCBI Taxonomy" id="135651"/>
    <lineage>
        <taxon>Eukaryota</taxon>
        <taxon>Metazoa</taxon>
        <taxon>Ecdysozoa</taxon>
        <taxon>Nematoda</taxon>
        <taxon>Chromadorea</taxon>
        <taxon>Rhabditida</taxon>
        <taxon>Rhabditina</taxon>
        <taxon>Rhabditomorpha</taxon>
        <taxon>Rhabditoidea</taxon>
        <taxon>Rhabditidae</taxon>
        <taxon>Peloderinae</taxon>
        <taxon>Caenorhabditis</taxon>
    </lineage>
</organism>
<dbReference type="PANTHER" id="PTHR22894:SF5">
    <property type="entry name" value="RING-TYPE DOMAIN-CONTAINING PROTEIN"/>
    <property type="match status" value="1"/>
</dbReference>
<evidence type="ECO:0000256" key="3">
    <source>
        <dbReference type="ARBA" id="ARBA00022833"/>
    </source>
</evidence>
<dbReference type="Gene3D" id="3.30.40.10">
    <property type="entry name" value="Zinc/RING finger domain, C3HC4 (zinc finger)"/>
    <property type="match status" value="1"/>
</dbReference>
<dbReference type="InParanoid" id="G0MUS1"/>
<evidence type="ECO:0000259" key="6">
    <source>
        <dbReference type="PROSITE" id="PS50089"/>
    </source>
</evidence>
<dbReference type="GO" id="GO:0061630">
    <property type="term" value="F:ubiquitin protein ligase activity"/>
    <property type="evidence" value="ECO:0007669"/>
    <property type="project" value="InterPro"/>
</dbReference>
<dbReference type="SMART" id="SM00184">
    <property type="entry name" value="RING"/>
    <property type="match status" value="1"/>
</dbReference>
<dbReference type="SUPFAM" id="SSF57850">
    <property type="entry name" value="RING/U-box"/>
    <property type="match status" value="1"/>
</dbReference>
<dbReference type="GO" id="GO:0008270">
    <property type="term" value="F:zinc ion binding"/>
    <property type="evidence" value="ECO:0007669"/>
    <property type="project" value="UniProtKB-KW"/>
</dbReference>
<evidence type="ECO:0000313" key="7">
    <source>
        <dbReference type="EMBL" id="EGT44554.1"/>
    </source>
</evidence>
<gene>
    <name evidence="7" type="ORF">CAEBREN_08535</name>
</gene>
<dbReference type="InterPro" id="IPR038896">
    <property type="entry name" value="RNF170"/>
</dbReference>
<dbReference type="OMA" id="ICSYTIN"/>
<dbReference type="HOGENOM" id="CLU_1143419_0_0_1"/>
<keyword evidence="5" id="KW-1133">Transmembrane helix</keyword>